<dbReference type="AlphaFoldDB" id="A0A929RUL3"/>
<comment type="caution">
    <text evidence="1">The sequence shown here is derived from an EMBL/GenBank/DDBJ whole genome shotgun (WGS) entry which is preliminary data.</text>
</comment>
<evidence type="ECO:0000313" key="2">
    <source>
        <dbReference type="Proteomes" id="UP000704068"/>
    </source>
</evidence>
<reference evidence="1" key="1">
    <citation type="submission" date="2020-04" db="EMBL/GenBank/DDBJ databases">
        <title>Deep metagenomics examines the oral microbiome during advanced dental caries in children, revealing novel taxa and co-occurrences with host molecules.</title>
        <authorList>
            <person name="Baker J.L."/>
            <person name="Morton J.T."/>
            <person name="Dinis M."/>
            <person name="Alvarez R."/>
            <person name="Tran N.C."/>
            <person name="Knight R."/>
            <person name="Edlund A."/>
        </authorList>
    </citation>
    <scope>NUCLEOTIDE SEQUENCE</scope>
    <source>
        <strain evidence="1">JCVI_34_bin.1</strain>
    </source>
</reference>
<name>A0A929RUL3_9BACT</name>
<accession>A0A929RUL3</accession>
<dbReference type="Proteomes" id="UP000704068">
    <property type="component" value="Unassembled WGS sequence"/>
</dbReference>
<evidence type="ECO:0000313" key="1">
    <source>
        <dbReference type="EMBL" id="MBF0969527.1"/>
    </source>
</evidence>
<gene>
    <name evidence="1" type="ORF">HXK21_00580</name>
</gene>
<dbReference type="EMBL" id="JABZGR010000001">
    <property type="protein sequence ID" value="MBF0969527.1"/>
    <property type="molecule type" value="Genomic_DNA"/>
</dbReference>
<proteinExistence type="predicted"/>
<dbReference type="RefSeq" id="WP_303762500.1">
    <property type="nucleotide sequence ID" value="NZ_JABZGR010000001.1"/>
</dbReference>
<protein>
    <submittedName>
        <fullName evidence="1">Phage tail protein</fullName>
    </submittedName>
</protein>
<sequence>MEQISITNNLTGVKTRLFTKEPFCTVKSAIQEKNLMGDDVLKLSIVSSQLLNFGKGDYVTIDGEVYTVRTPATRQIISDNYYQYDVVLYGAMYDLMKCLYRNTDANGRSSKSSFDLTYSLKEFAKVIIYNMNRDYPGKWALDETNVPETEPKTISFANQNCLQVLQTICNDKNFNYDFQITQDKGVSTIHIGKFGSVIAPPGGGNAFEWGKGNGIYDLKEEKVDDNAIKTRLWVEGGTSNLKADYRNFSDRLQLPFPRRLNKKTHTMRDGTVIQANSQMIGIEDDIKRYHEDVVLTAKIGADEEYKSYDEIYPKRTGSITALVSGDINSFVDSSMDFNLNEKDADGNTKYLIGGVAAKITFISGKLAGQEFQIKEKGYDHSKKQFTIIPYKDERGQKFPTEDNTAFQFAVGDKYKLTEINPPQSVVDDAEEDLWFESIQDFNNMKQARVKYTLTLDRLYMINNTPADASTVLFKVGDYVHVKDRRFGIDKNIRVTKVSRNLLLRQDYSITLSDTVTISVAAQTVLDVIEHENIIEANRLRDLTRARKSWRTTEELRNMVYDTDGYFDPENIKPNSIDTNMLTVGSKSQQFILSGVVLEANHKGNPNLFKATGGILTHLTINSEAIRNWTMSDAQFTLTNTNGYYVFAKCSKTGETGVWFVSQDKLLVENASDPDNYYFQVGILSAVYADDGFRDFVSTYGFTRINGNTITTGRIVTSDGENYLDLDGNKFRIGDSTSSVDWNVTAQNQLTLHNVRLLSDSGDTAPIGVYRGWYNVNNTYYYGDEVSYTSDGETKTYRHINKTHTNGVAPTNSIYWNVIAKGANGKNGDYFEHRYAVNGSMVNPPTLTASSRNPSGWTTNQPAIGAMQYLWRTMAKISGADGSLIQNWSVPVRITPKDGDHGLDALSVNISSTNICVHKKNERQIVHVRIKISKGNTLLKYDDDYKCSTLSKDRNIANGLIWGFSTEEDGKVFCYRFMLSANAVVNTEIPFTIEDKKTGIIYPYQLYFTTIEDGAKGDPGDSPAIVYRGAYNPTSVYYGNRFRLDVVKHKESYYITRIDAGEFYNIIPSDASKWNPFGAQFESIATGLLLAENANIAGWIFKDGMLYSQNGNSFLNGVTGEVCIAGILRKKIVHITKDNIGLYIKKINDDFRIINFEKVGSLISVDYQPPGIDDRPICYLPSVYPGVNHSEEQRDEARSYIGSTIIIFNKSNYTIALSGRCKEKDDGTGLSIVLNNNEIAVLECKIRFDNQGREDVYWLFRRGKINR</sequence>
<organism evidence="1 2">
    <name type="scientific">Alloprevotella tannerae</name>
    <dbReference type="NCBI Taxonomy" id="76122"/>
    <lineage>
        <taxon>Bacteria</taxon>
        <taxon>Pseudomonadati</taxon>
        <taxon>Bacteroidota</taxon>
        <taxon>Bacteroidia</taxon>
        <taxon>Bacteroidales</taxon>
        <taxon>Prevotellaceae</taxon>
        <taxon>Alloprevotella</taxon>
    </lineage>
</organism>